<accession>A0ACD2ZZU7</accession>
<gene>
    <name evidence="1" type="ORF">BDN72DRAFT_906131</name>
</gene>
<name>A0ACD2ZZU7_9AGAR</name>
<keyword evidence="2" id="KW-1185">Reference proteome</keyword>
<reference evidence="1 2" key="1">
    <citation type="journal article" date="2019" name="Nat. Ecol. Evol.">
        <title>Megaphylogeny resolves global patterns of mushroom evolution.</title>
        <authorList>
            <person name="Varga T."/>
            <person name="Krizsan K."/>
            <person name="Foldi C."/>
            <person name="Dima B."/>
            <person name="Sanchez-Garcia M."/>
            <person name="Sanchez-Ramirez S."/>
            <person name="Szollosi G.J."/>
            <person name="Szarkandi J.G."/>
            <person name="Papp V."/>
            <person name="Albert L."/>
            <person name="Andreopoulos W."/>
            <person name="Angelini C."/>
            <person name="Antonin V."/>
            <person name="Barry K.W."/>
            <person name="Bougher N.L."/>
            <person name="Buchanan P."/>
            <person name="Buyck B."/>
            <person name="Bense V."/>
            <person name="Catcheside P."/>
            <person name="Chovatia M."/>
            <person name="Cooper J."/>
            <person name="Damon W."/>
            <person name="Desjardin D."/>
            <person name="Finy P."/>
            <person name="Geml J."/>
            <person name="Haridas S."/>
            <person name="Hughes K."/>
            <person name="Justo A."/>
            <person name="Karasinski D."/>
            <person name="Kautmanova I."/>
            <person name="Kiss B."/>
            <person name="Kocsube S."/>
            <person name="Kotiranta H."/>
            <person name="LaButti K.M."/>
            <person name="Lechner B.E."/>
            <person name="Liimatainen K."/>
            <person name="Lipzen A."/>
            <person name="Lukacs Z."/>
            <person name="Mihaltcheva S."/>
            <person name="Morgado L.N."/>
            <person name="Niskanen T."/>
            <person name="Noordeloos M.E."/>
            <person name="Ohm R.A."/>
            <person name="Ortiz-Santana B."/>
            <person name="Ovrebo C."/>
            <person name="Racz N."/>
            <person name="Riley R."/>
            <person name="Savchenko A."/>
            <person name="Shiryaev A."/>
            <person name="Soop K."/>
            <person name="Spirin V."/>
            <person name="Szebenyi C."/>
            <person name="Tomsovsky M."/>
            <person name="Tulloss R.E."/>
            <person name="Uehling J."/>
            <person name="Grigoriev I.V."/>
            <person name="Vagvolgyi C."/>
            <person name="Papp T."/>
            <person name="Martin F.M."/>
            <person name="Miettinen O."/>
            <person name="Hibbett D.S."/>
            <person name="Nagy L.G."/>
        </authorList>
    </citation>
    <scope>NUCLEOTIDE SEQUENCE [LARGE SCALE GENOMIC DNA]</scope>
    <source>
        <strain evidence="1 2">NL-1719</strain>
    </source>
</reference>
<sequence>MNIATIASMFYSLCRDWEHKVEGQKVAEPRPLSSANEKVHVYATELAKIIKLYNGIPAEDRARVIVPRFILSAIAEVEQAKTTGTFSFGSITTYDFERVVHVKPYYNAMYFQSGRRTPDVAAAHEVFRQTPTHQPVLHDPTPTHGQERSGEPEAMPVDGPVRGNERGLEESCTQCRGRGGGCYDVIGKPGSCYWCARQRKKCSTSHDASKAAAQGAAQGRGRGRRGVNSREPTKGLSDADESDAGQDQMSISDAEVPKEKVGKGKSKSRGKSKGPSKAPDDEDVQDEARPNTRGVRGAAKQKELEDRIQELERHVKQQDQEILSLRGLIQSGAVLADSSEIQQSIKTLFRQVEELRGIHLSHGTAYHHTTTPTTGSSRQVQPVAGPSSYSSWPTSK</sequence>
<proteinExistence type="predicted"/>
<protein>
    <submittedName>
        <fullName evidence="1">Uncharacterized protein</fullName>
    </submittedName>
</protein>
<evidence type="ECO:0000313" key="1">
    <source>
        <dbReference type="EMBL" id="TFK59123.1"/>
    </source>
</evidence>
<evidence type="ECO:0000313" key="2">
    <source>
        <dbReference type="Proteomes" id="UP000308600"/>
    </source>
</evidence>
<organism evidence="1 2">
    <name type="scientific">Pluteus cervinus</name>
    <dbReference type="NCBI Taxonomy" id="181527"/>
    <lineage>
        <taxon>Eukaryota</taxon>
        <taxon>Fungi</taxon>
        <taxon>Dikarya</taxon>
        <taxon>Basidiomycota</taxon>
        <taxon>Agaricomycotina</taxon>
        <taxon>Agaricomycetes</taxon>
        <taxon>Agaricomycetidae</taxon>
        <taxon>Agaricales</taxon>
        <taxon>Pluteineae</taxon>
        <taxon>Pluteaceae</taxon>
        <taxon>Pluteus</taxon>
    </lineage>
</organism>
<dbReference type="EMBL" id="ML209073">
    <property type="protein sequence ID" value="TFK59123.1"/>
    <property type="molecule type" value="Genomic_DNA"/>
</dbReference>
<dbReference type="Proteomes" id="UP000308600">
    <property type="component" value="Unassembled WGS sequence"/>
</dbReference>